<evidence type="ECO:0000259" key="9">
    <source>
        <dbReference type="SMART" id="SM00922"/>
    </source>
</evidence>
<dbReference type="Gene3D" id="3.30.390.10">
    <property type="entry name" value="Enolase-like, N-terminal domain"/>
    <property type="match status" value="1"/>
</dbReference>
<comment type="cofactor">
    <cofactor evidence="7 8">
        <name>Mg(2+)</name>
        <dbReference type="ChEBI" id="CHEBI:18420"/>
    </cofactor>
    <text evidence="7 8">Binds 1 Mg(2+) ion per subunit.</text>
</comment>
<dbReference type="Proteomes" id="UP000469523">
    <property type="component" value="Unassembled WGS sequence"/>
</dbReference>
<feature type="binding site" evidence="7">
    <location>
        <position position="243"/>
    </location>
    <ligand>
        <name>Mg(2+)</name>
        <dbReference type="ChEBI" id="CHEBI:18420"/>
    </ligand>
</feature>
<dbReference type="SFLD" id="SFLDG00180">
    <property type="entry name" value="muconate_cycloisomerase"/>
    <property type="match status" value="2"/>
</dbReference>
<reference evidence="10 11" key="1">
    <citation type="submission" date="2019-09" db="EMBL/GenBank/DDBJ databases">
        <title>In-depth cultivation of the pig gut microbiome towards novel bacterial diversity and tailored functional studies.</title>
        <authorList>
            <person name="Wylensek D."/>
            <person name="Hitch T.C.A."/>
            <person name="Clavel T."/>
        </authorList>
    </citation>
    <scope>NUCLEOTIDE SEQUENCE [LARGE SCALE GENOMIC DNA]</scope>
    <source>
        <strain evidence="10 11">WCA3-693-APC-4?</strain>
    </source>
</reference>
<name>A0A6N7Y2Z3_9FIRM</name>
<dbReference type="GO" id="GO:0016855">
    <property type="term" value="F:racemase and epimerase activity, acting on amino acids and derivatives"/>
    <property type="evidence" value="ECO:0007669"/>
    <property type="project" value="UniProtKB-UniRule"/>
</dbReference>
<evidence type="ECO:0000256" key="4">
    <source>
        <dbReference type="ARBA" id="ARBA00023235"/>
    </source>
</evidence>
<dbReference type="InterPro" id="IPR013341">
    <property type="entry name" value="Mandelate_racemase_N_dom"/>
</dbReference>
<feature type="binding site" evidence="6">
    <location>
        <position position="135"/>
    </location>
    <ligand>
        <name>substrate</name>
    </ligand>
</feature>
<comment type="caution">
    <text evidence="10">The sequence shown here is derived from an EMBL/GenBank/DDBJ whole genome shotgun (WGS) entry which is preliminary data.</text>
</comment>
<protein>
    <recommendedName>
        <fullName evidence="8">Dipeptide epimerase</fullName>
        <ecNumber evidence="8">5.1.1.-</ecNumber>
    </recommendedName>
</protein>
<proteinExistence type="inferred from homology"/>
<dbReference type="RefSeq" id="WP_154442048.1">
    <property type="nucleotide sequence ID" value="NZ_JAHLPJ010000001.1"/>
</dbReference>
<evidence type="ECO:0000256" key="1">
    <source>
        <dbReference type="ARBA" id="ARBA00008031"/>
    </source>
</evidence>
<dbReference type="SUPFAM" id="SSF54826">
    <property type="entry name" value="Enolase N-terminal domain-like"/>
    <property type="match status" value="1"/>
</dbReference>
<dbReference type="Gene3D" id="3.20.20.120">
    <property type="entry name" value="Enolase-like C-terminal domain"/>
    <property type="match status" value="1"/>
</dbReference>
<dbReference type="AlphaFoldDB" id="A0A6N7Y2Z3"/>
<evidence type="ECO:0000256" key="7">
    <source>
        <dbReference type="PIRSR" id="PIRSR634603-3"/>
    </source>
</evidence>
<evidence type="ECO:0000256" key="8">
    <source>
        <dbReference type="RuleBase" id="RU366006"/>
    </source>
</evidence>
<feature type="binding site" evidence="7">
    <location>
        <position position="218"/>
    </location>
    <ligand>
        <name>Mg(2+)</name>
        <dbReference type="ChEBI" id="CHEBI:18420"/>
    </ligand>
</feature>
<evidence type="ECO:0000256" key="3">
    <source>
        <dbReference type="ARBA" id="ARBA00022842"/>
    </source>
</evidence>
<dbReference type="SMART" id="SM00922">
    <property type="entry name" value="MR_MLE"/>
    <property type="match status" value="1"/>
</dbReference>
<keyword evidence="4 8" id="KW-0413">Isomerase</keyword>
<organism evidence="10 11">
    <name type="scientific">Tissierella pigra</name>
    <dbReference type="NCBI Taxonomy" id="2607614"/>
    <lineage>
        <taxon>Bacteria</taxon>
        <taxon>Bacillati</taxon>
        <taxon>Bacillota</taxon>
        <taxon>Tissierellia</taxon>
        <taxon>Tissierellales</taxon>
        <taxon>Tissierellaceae</taxon>
        <taxon>Tissierella</taxon>
    </lineage>
</organism>
<dbReference type="SFLD" id="SFLDF00009">
    <property type="entry name" value="o-succinylbenzoate_synthase"/>
    <property type="match status" value="1"/>
</dbReference>
<feature type="active site" description="Proton acceptor; specific for (S)-substrate epimerization" evidence="5">
    <location>
        <position position="267"/>
    </location>
</feature>
<dbReference type="PANTHER" id="PTHR48073">
    <property type="entry name" value="O-SUCCINYLBENZOATE SYNTHASE-RELATED"/>
    <property type="match status" value="1"/>
</dbReference>
<feature type="active site" description="Proton acceptor; specific for (R)-substrate epimerization" evidence="5">
    <location>
        <position position="162"/>
    </location>
</feature>
<dbReference type="InterPro" id="IPR034603">
    <property type="entry name" value="Dipeptide_epimerase"/>
</dbReference>
<accession>A0A6N7Y2Z3</accession>
<feature type="binding site" evidence="6">
    <location>
        <position position="297"/>
    </location>
    <ligand>
        <name>substrate</name>
    </ligand>
</feature>
<dbReference type="CDD" id="cd03319">
    <property type="entry name" value="L-Ala-DL-Glu_epimerase"/>
    <property type="match status" value="1"/>
</dbReference>
<feature type="binding site" evidence="6">
    <location>
        <position position="320"/>
    </location>
    <ligand>
        <name>substrate</name>
    </ligand>
</feature>
<comment type="similarity">
    <text evidence="1 8">Belongs to the mandelate racemase/muconate lactonizing enzyme family.</text>
</comment>
<sequence length="363" mass="39733">MKIKEIKVGKITVPLKKSFKTALRTVHSIEDIVVKVVTDTGHVAYGEAAPTAVITGDTNGSIRCAIEDYIAPQIIGLDIENMEEIMTRIDKSIIKNTSAKAAVDIAIYDLFGQLYNAPLYKLLGGYKKEIISDLTISVNEPSEMAEDSIDAVKRGYKTLKIKVGLDSKMDMERIKAIRDAVGYNIDLRLDANQGWKPKEAVMLLRKMEDKGFNIELVEQPVLASDLDGLKFVTDNVNIPILADESVFSPEDAVKIIQNRAADLINIKLMKTGGIHNALKICSVAEIYGVECMIGCMLESKLSVSAAAHLAASKKIITKIDLDGPGLCKEDPIIGGPEFNDYRIILNDDGGLGFKEIRNLSFSS</sequence>
<dbReference type="Pfam" id="PF02746">
    <property type="entry name" value="MR_MLE_N"/>
    <property type="match status" value="1"/>
</dbReference>
<feature type="binding site" evidence="7">
    <location>
        <position position="190"/>
    </location>
    <ligand>
        <name>Mg(2+)</name>
        <dbReference type="ChEBI" id="CHEBI:18420"/>
    </ligand>
</feature>
<feature type="binding site" evidence="6">
    <location>
        <position position="160"/>
    </location>
    <ligand>
        <name>substrate</name>
    </ligand>
</feature>
<feature type="binding site" evidence="6">
    <location>
        <position position="295"/>
    </location>
    <ligand>
        <name>substrate</name>
    </ligand>
</feature>
<dbReference type="InterPro" id="IPR036849">
    <property type="entry name" value="Enolase-like_C_sf"/>
</dbReference>
<dbReference type="InterPro" id="IPR013342">
    <property type="entry name" value="Mandelate_racemase_C"/>
</dbReference>
<dbReference type="GO" id="GO:0006518">
    <property type="term" value="P:peptide metabolic process"/>
    <property type="evidence" value="ECO:0007669"/>
    <property type="project" value="UniProtKB-ARBA"/>
</dbReference>
<dbReference type="EMBL" id="VUNQ01000045">
    <property type="protein sequence ID" value="MSU02838.1"/>
    <property type="molecule type" value="Genomic_DNA"/>
</dbReference>
<dbReference type="PANTHER" id="PTHR48073:SF2">
    <property type="entry name" value="O-SUCCINYLBENZOATE SYNTHASE"/>
    <property type="match status" value="1"/>
</dbReference>
<dbReference type="InterPro" id="IPR029017">
    <property type="entry name" value="Enolase-like_N"/>
</dbReference>
<keyword evidence="2 7" id="KW-0479">Metal-binding</keyword>
<keyword evidence="3 7" id="KW-0460">Magnesium</keyword>
<keyword evidence="11" id="KW-1185">Reference proteome</keyword>
<feature type="domain" description="Mandelate racemase/muconate lactonizing enzyme C-terminal" evidence="9">
    <location>
        <begin position="141"/>
        <end position="239"/>
    </location>
</feature>
<feature type="binding site" evidence="6">
    <location>
        <position position="322"/>
    </location>
    <ligand>
        <name>substrate</name>
    </ligand>
</feature>
<evidence type="ECO:0000313" key="10">
    <source>
        <dbReference type="EMBL" id="MSU02838.1"/>
    </source>
</evidence>
<dbReference type="Pfam" id="PF13378">
    <property type="entry name" value="MR_MLE_C"/>
    <property type="match status" value="1"/>
</dbReference>
<dbReference type="GO" id="GO:0000287">
    <property type="term" value="F:magnesium ion binding"/>
    <property type="evidence" value="ECO:0007669"/>
    <property type="project" value="UniProtKB-ARBA"/>
</dbReference>
<gene>
    <name evidence="10" type="ORF">FYJ83_15350</name>
</gene>
<evidence type="ECO:0000256" key="5">
    <source>
        <dbReference type="PIRSR" id="PIRSR634603-1"/>
    </source>
</evidence>
<evidence type="ECO:0000256" key="6">
    <source>
        <dbReference type="PIRSR" id="PIRSR634603-2"/>
    </source>
</evidence>
<dbReference type="SFLD" id="SFLDS00001">
    <property type="entry name" value="Enolase"/>
    <property type="match status" value="2"/>
</dbReference>
<evidence type="ECO:0000256" key="2">
    <source>
        <dbReference type="ARBA" id="ARBA00022723"/>
    </source>
</evidence>
<dbReference type="InterPro" id="IPR029065">
    <property type="entry name" value="Enolase_C-like"/>
</dbReference>
<dbReference type="SUPFAM" id="SSF51604">
    <property type="entry name" value="Enolase C-terminal domain-like"/>
    <property type="match status" value="1"/>
</dbReference>
<evidence type="ECO:0000313" key="11">
    <source>
        <dbReference type="Proteomes" id="UP000469523"/>
    </source>
</evidence>
<feature type="binding site" evidence="6">
    <location>
        <position position="24"/>
    </location>
    <ligand>
        <name>substrate</name>
    </ligand>
</feature>
<dbReference type="FunFam" id="3.30.390.10:FF:000009">
    <property type="entry name" value="Hydrophobic dipeptide epimerase"/>
    <property type="match status" value="1"/>
</dbReference>
<dbReference type="SFLD" id="SFLDF00010">
    <property type="entry name" value="dipeptide_epimerase"/>
    <property type="match status" value="1"/>
</dbReference>
<dbReference type="EC" id="5.1.1.-" evidence="8"/>